<dbReference type="Gene3D" id="3.40.50.1820">
    <property type="entry name" value="alpha/beta hydrolase"/>
    <property type="match status" value="1"/>
</dbReference>
<dbReference type="InterPro" id="IPR029058">
    <property type="entry name" value="AB_hydrolase_fold"/>
</dbReference>
<evidence type="ECO:0000313" key="3">
    <source>
        <dbReference type="EMBL" id="GEO97022.1"/>
    </source>
</evidence>
<evidence type="ECO:0000259" key="2">
    <source>
        <dbReference type="Pfam" id="PF12697"/>
    </source>
</evidence>
<evidence type="ECO:0000256" key="1">
    <source>
        <dbReference type="SAM" id="MobiDB-lite"/>
    </source>
</evidence>
<reference evidence="3 4" key="1">
    <citation type="submission" date="2019-07" db="EMBL/GenBank/DDBJ databases">
        <title>Whole genome shotgun sequence of Kocuria turfanensis NBRC 107627.</title>
        <authorList>
            <person name="Hosoyama A."/>
            <person name="Uohara A."/>
            <person name="Ohji S."/>
            <person name="Ichikawa N."/>
        </authorList>
    </citation>
    <scope>NUCLEOTIDE SEQUENCE [LARGE SCALE GENOMIC DNA]</scope>
    <source>
        <strain evidence="3 4">NBRC 107627</strain>
    </source>
</reference>
<sequence length="388" mass="41605">MTTTTSSSSSAPTVVLVHGAFAESASWNGVITELHARGHRVLAVANPLRGLGEDAACLRSIIDTIPGPVVVAGHSYGGSVMSEAADDAPGVTALVYIASFQLEPGESTAELAGRFPGGELGGALEPHPLPGGREISDLYIRPELFREVFAADVDPTTAAQMAATQRPIVASALEDRATKAAWQTIPSWSLVTMQDLAIPVRSMRFMSERAGRQPVSDSSWGSTRVELPGTVERSLQRARSRAWSEVGAHRTSGVVDGVNRQLVKIWRPRWRRPSSHSPTCSASTAATRWMIAPREGKIPTASVWRRTWWSLSAGLFDEIRARTSFAEVVTGTRSAENASTTYSEFGCVNPRRSRRPSGSMRPAARCRGEAMARQREDGGASRPSAGTA</sequence>
<feature type="domain" description="AB hydrolase-1" evidence="2">
    <location>
        <begin position="14"/>
        <end position="210"/>
    </location>
</feature>
<dbReference type="Proteomes" id="UP000321103">
    <property type="component" value="Unassembled WGS sequence"/>
</dbReference>
<dbReference type="GO" id="GO:0003824">
    <property type="term" value="F:catalytic activity"/>
    <property type="evidence" value="ECO:0007669"/>
    <property type="project" value="UniProtKB-ARBA"/>
</dbReference>
<accession>A0A512IH36</accession>
<feature type="compositionally biased region" description="Low complexity" evidence="1">
    <location>
        <begin position="356"/>
        <end position="365"/>
    </location>
</feature>
<dbReference type="PANTHER" id="PTHR37017:SF11">
    <property type="entry name" value="ESTERASE_LIPASE_THIOESTERASE DOMAIN-CONTAINING PROTEIN"/>
    <property type="match status" value="1"/>
</dbReference>
<dbReference type="InterPro" id="IPR000073">
    <property type="entry name" value="AB_hydrolase_1"/>
</dbReference>
<protein>
    <recommendedName>
        <fullName evidence="2">AB hydrolase-1 domain-containing protein</fullName>
    </recommendedName>
</protein>
<dbReference type="STRING" id="388357.GCA_001580365_00353"/>
<proteinExistence type="predicted"/>
<dbReference type="InterPro" id="IPR052897">
    <property type="entry name" value="Sec-Metab_Biosynth_Hydrolase"/>
</dbReference>
<feature type="compositionally biased region" description="Basic and acidic residues" evidence="1">
    <location>
        <begin position="366"/>
        <end position="379"/>
    </location>
</feature>
<dbReference type="AlphaFoldDB" id="A0A512IH36"/>
<dbReference type="Pfam" id="PF12697">
    <property type="entry name" value="Abhydrolase_6"/>
    <property type="match status" value="1"/>
</dbReference>
<evidence type="ECO:0000313" key="4">
    <source>
        <dbReference type="Proteomes" id="UP000321103"/>
    </source>
</evidence>
<feature type="region of interest" description="Disordered" evidence="1">
    <location>
        <begin position="347"/>
        <end position="388"/>
    </location>
</feature>
<comment type="caution">
    <text evidence="3">The sequence shown here is derived from an EMBL/GenBank/DDBJ whole genome shotgun (WGS) entry which is preliminary data.</text>
</comment>
<keyword evidence="4" id="KW-1185">Reference proteome</keyword>
<gene>
    <name evidence="3" type="ORF">KTU01_31450</name>
</gene>
<dbReference type="EMBL" id="BJZS01000103">
    <property type="protein sequence ID" value="GEO97022.1"/>
    <property type="molecule type" value="Genomic_DNA"/>
</dbReference>
<dbReference type="SUPFAM" id="SSF53474">
    <property type="entry name" value="alpha/beta-Hydrolases"/>
    <property type="match status" value="1"/>
</dbReference>
<dbReference type="PANTHER" id="PTHR37017">
    <property type="entry name" value="AB HYDROLASE-1 DOMAIN-CONTAINING PROTEIN-RELATED"/>
    <property type="match status" value="1"/>
</dbReference>
<organism evidence="3 4">
    <name type="scientific">Kocuria turfanensis</name>
    <dbReference type="NCBI Taxonomy" id="388357"/>
    <lineage>
        <taxon>Bacteria</taxon>
        <taxon>Bacillati</taxon>
        <taxon>Actinomycetota</taxon>
        <taxon>Actinomycetes</taxon>
        <taxon>Micrococcales</taxon>
        <taxon>Micrococcaceae</taxon>
        <taxon>Kocuria</taxon>
    </lineage>
</organism>
<name>A0A512IH36_9MICC</name>